<sequence length="313" mass="35454">MDPALIFSADAEASGTDRRSLALSCRSGKLVRLRPGVYMQADDWQKLPPWERQRARIRAAVEQVPGQRVLIQQSAAVIWGLPVIGDSPEVLLLAIHPTHGRRRGNLRWTERRLLEPVTMRDGVPVTSRAHTVLDMAAYLNFERAVPAMDHVLRPDPDRGLPALRKEQLRELAEHLPDSAKRLRALRVIDFAQVLSESAGESYSRAVLYRHGFPDPELQHEFATTAGRFRTDFYWPGHKLAGEFDGSVKYGRGKAGIAPSWDTLLREKRREDAIRATGVGFVRWSWNDITRPPQHPEALVQRLVRAGLSQSRHR</sequence>
<dbReference type="EMBL" id="CP076022">
    <property type="protein sequence ID" value="QWC11022.1"/>
    <property type="molecule type" value="Genomic_DNA"/>
</dbReference>
<evidence type="ECO:0000313" key="1">
    <source>
        <dbReference type="EMBL" id="QWC11022.1"/>
    </source>
</evidence>
<protein>
    <submittedName>
        <fullName evidence="1">Type IV toxin-antitoxin system AbiEi family antitoxin domain-containing protein</fullName>
    </submittedName>
</protein>
<dbReference type="RefSeq" id="WP_210230462.1">
    <property type="nucleotide sequence ID" value="NZ_CP076022.1"/>
</dbReference>
<dbReference type="Proteomes" id="UP000676885">
    <property type="component" value="Chromosome"/>
</dbReference>
<gene>
    <name evidence="1" type="ORF">KKR91_05345</name>
</gene>
<proteinExistence type="predicted"/>
<dbReference type="AlphaFoldDB" id="A0A975M6X3"/>
<accession>A0A975M6X3</accession>
<dbReference type="KEGG" id="ajg:KKR91_05345"/>
<reference evidence="1 2" key="1">
    <citation type="submission" date="2021-05" db="EMBL/GenBank/DDBJ databases">
        <title>Novel species in genus Arthrobacter.</title>
        <authorList>
            <person name="Zhang G."/>
        </authorList>
    </citation>
    <scope>NUCLEOTIDE SEQUENCE [LARGE SCALE GENOMIC DNA]</scope>
    <source>
        <strain evidence="2">zg-ZUI227</strain>
    </source>
</reference>
<name>A0A975M6X3_9MICC</name>
<keyword evidence="2" id="KW-1185">Reference proteome</keyword>
<evidence type="ECO:0000313" key="2">
    <source>
        <dbReference type="Proteomes" id="UP000676885"/>
    </source>
</evidence>
<organism evidence="1 2">
    <name type="scientific">Arthrobacter jiangjiafuii</name>
    <dbReference type="NCBI Taxonomy" id="2817475"/>
    <lineage>
        <taxon>Bacteria</taxon>
        <taxon>Bacillati</taxon>
        <taxon>Actinomycetota</taxon>
        <taxon>Actinomycetes</taxon>
        <taxon>Micrococcales</taxon>
        <taxon>Micrococcaceae</taxon>
        <taxon>Arthrobacter</taxon>
    </lineage>
</organism>